<keyword evidence="2" id="KW-1185">Reference proteome</keyword>
<dbReference type="RefSeq" id="WP_271715034.1">
    <property type="nucleotide sequence ID" value="NZ_AP024169.1"/>
</dbReference>
<dbReference type="SUPFAM" id="SSF51197">
    <property type="entry name" value="Clavaminate synthase-like"/>
    <property type="match status" value="1"/>
</dbReference>
<proteinExistence type="predicted"/>
<evidence type="ECO:0008006" key="3">
    <source>
        <dbReference type="Google" id="ProtNLM"/>
    </source>
</evidence>
<dbReference type="NCBIfam" id="TIGR00022">
    <property type="entry name" value="YhcH/YjgK/YiaL family protein"/>
    <property type="match status" value="1"/>
</dbReference>
<dbReference type="InterPro" id="IPR004375">
    <property type="entry name" value="NanQ/TabA/YiaL"/>
</dbReference>
<dbReference type="AlphaFoldDB" id="A0A7R7EJ68"/>
<name>A0A7R7EJ68_9FIRM</name>
<dbReference type="Proteomes" id="UP000595897">
    <property type="component" value="Chromosome"/>
</dbReference>
<dbReference type="PANTHER" id="PTHR34986:SF1">
    <property type="entry name" value="PROTEIN YIAL"/>
    <property type="match status" value="1"/>
</dbReference>
<dbReference type="Pfam" id="PF04074">
    <property type="entry name" value="DUF386"/>
    <property type="match status" value="1"/>
</dbReference>
<dbReference type="Gene3D" id="2.60.120.370">
    <property type="entry name" value="YhcH/YjgK/YiaL"/>
    <property type="match status" value="1"/>
</dbReference>
<evidence type="ECO:0000313" key="2">
    <source>
        <dbReference type="Proteomes" id="UP000595897"/>
    </source>
</evidence>
<dbReference type="GO" id="GO:0005829">
    <property type="term" value="C:cytosol"/>
    <property type="evidence" value="ECO:0007669"/>
    <property type="project" value="TreeGrafter"/>
</dbReference>
<evidence type="ECO:0000313" key="1">
    <source>
        <dbReference type="EMBL" id="BCN29772.1"/>
    </source>
</evidence>
<accession>A0A7R7EJ68</accession>
<organism evidence="1 2">
    <name type="scientific">Anaeromicropila herbilytica</name>
    <dbReference type="NCBI Taxonomy" id="2785025"/>
    <lineage>
        <taxon>Bacteria</taxon>
        <taxon>Bacillati</taxon>
        <taxon>Bacillota</taxon>
        <taxon>Clostridia</taxon>
        <taxon>Lachnospirales</taxon>
        <taxon>Lachnospiraceae</taxon>
        <taxon>Anaeromicropila</taxon>
    </lineage>
</organism>
<dbReference type="KEGG" id="ahb:bsdtb5_10670"/>
<gene>
    <name evidence="1" type="ORF">bsdtb5_10670</name>
</gene>
<dbReference type="EMBL" id="AP024169">
    <property type="protein sequence ID" value="BCN29772.1"/>
    <property type="molecule type" value="Genomic_DNA"/>
</dbReference>
<protein>
    <recommendedName>
        <fullName evidence="3">YhcH/YjgK/YiaL family protein</fullName>
    </recommendedName>
</protein>
<sequence>MLIQRLEQLKSDCAWLPHLEDALVCLAEHKNVPAPAQFDFPGGYMMLQEGITKEVNEGDYEAHRRYLDVQVLLEGNESVVWNDISMLQPSVPYDPEKDKAMYNGEGCSMTLQPGTCYICWPEDGHKACRHIGQPTHYRKAVIKLLI</sequence>
<dbReference type="PANTHER" id="PTHR34986">
    <property type="entry name" value="EVOLVED BETA-GALACTOSIDASE SUBUNIT BETA"/>
    <property type="match status" value="1"/>
</dbReference>
<reference evidence="1 2" key="1">
    <citation type="submission" date="2020-11" db="EMBL/GenBank/DDBJ databases">
        <title>Draft genome sequencing of a Lachnospiraceae strain isolated from anoxic soil subjected to BSD treatment.</title>
        <authorList>
            <person name="Uek A."/>
            <person name="Tonouchi A."/>
        </authorList>
    </citation>
    <scope>NUCLEOTIDE SEQUENCE [LARGE SCALE GENOMIC DNA]</scope>
    <source>
        <strain evidence="1 2">TB5</strain>
    </source>
</reference>
<dbReference type="InterPro" id="IPR037012">
    <property type="entry name" value="NanQ/TabA/YiaL_sf"/>
</dbReference>